<dbReference type="RefSeq" id="XP_033655174.1">
    <property type="nucleotide sequence ID" value="XM_033798174.1"/>
</dbReference>
<dbReference type="PROSITE" id="PS50012">
    <property type="entry name" value="RCC1_3"/>
    <property type="match status" value="1"/>
</dbReference>
<protein>
    <recommendedName>
        <fullName evidence="5">RCC1/BLIP-II</fullName>
    </recommendedName>
</protein>
<dbReference type="PANTHER" id="PTHR22870:SF408">
    <property type="entry name" value="OS09G0560450 PROTEIN"/>
    <property type="match status" value="1"/>
</dbReference>
<dbReference type="SUPFAM" id="SSF50985">
    <property type="entry name" value="RCC1/BLIP-II"/>
    <property type="match status" value="1"/>
</dbReference>
<keyword evidence="4" id="KW-1185">Reference proteome</keyword>
<feature type="repeat" description="RCC1" evidence="2">
    <location>
        <begin position="274"/>
        <end position="330"/>
    </location>
</feature>
<dbReference type="Gene3D" id="2.130.10.30">
    <property type="entry name" value="Regulator of chromosome condensation 1/beta-lactamase-inhibitor protein II"/>
    <property type="match status" value="1"/>
</dbReference>
<name>A0A6A6JN33_WESOR</name>
<gene>
    <name evidence="3" type="ORF">EI97DRAFT_432494</name>
</gene>
<evidence type="ECO:0000313" key="3">
    <source>
        <dbReference type="EMBL" id="KAF2277635.1"/>
    </source>
</evidence>
<dbReference type="PANTHER" id="PTHR22870">
    <property type="entry name" value="REGULATOR OF CHROMOSOME CONDENSATION"/>
    <property type="match status" value="1"/>
</dbReference>
<dbReference type="EMBL" id="ML986490">
    <property type="protein sequence ID" value="KAF2277635.1"/>
    <property type="molecule type" value="Genomic_DNA"/>
</dbReference>
<keyword evidence="1" id="KW-0677">Repeat</keyword>
<dbReference type="GeneID" id="54551349"/>
<evidence type="ECO:0008006" key="5">
    <source>
        <dbReference type="Google" id="ProtNLM"/>
    </source>
</evidence>
<reference evidence="3" key="1">
    <citation type="journal article" date="2020" name="Stud. Mycol.">
        <title>101 Dothideomycetes genomes: a test case for predicting lifestyles and emergence of pathogens.</title>
        <authorList>
            <person name="Haridas S."/>
            <person name="Albert R."/>
            <person name="Binder M."/>
            <person name="Bloem J."/>
            <person name="Labutti K."/>
            <person name="Salamov A."/>
            <person name="Andreopoulos B."/>
            <person name="Baker S."/>
            <person name="Barry K."/>
            <person name="Bills G."/>
            <person name="Bluhm B."/>
            <person name="Cannon C."/>
            <person name="Castanera R."/>
            <person name="Culley D."/>
            <person name="Daum C."/>
            <person name="Ezra D."/>
            <person name="Gonzalez J."/>
            <person name="Henrissat B."/>
            <person name="Kuo A."/>
            <person name="Liang C."/>
            <person name="Lipzen A."/>
            <person name="Lutzoni F."/>
            <person name="Magnuson J."/>
            <person name="Mondo S."/>
            <person name="Nolan M."/>
            <person name="Ohm R."/>
            <person name="Pangilinan J."/>
            <person name="Park H.-J."/>
            <person name="Ramirez L."/>
            <person name="Alfaro M."/>
            <person name="Sun H."/>
            <person name="Tritt A."/>
            <person name="Yoshinaga Y."/>
            <person name="Zwiers L.-H."/>
            <person name="Turgeon B."/>
            <person name="Goodwin S."/>
            <person name="Spatafora J."/>
            <person name="Crous P."/>
            <person name="Grigoriev I."/>
        </authorList>
    </citation>
    <scope>NUCLEOTIDE SEQUENCE</scope>
    <source>
        <strain evidence="3">CBS 379.55</strain>
    </source>
</reference>
<dbReference type="Proteomes" id="UP000800097">
    <property type="component" value="Unassembled WGS sequence"/>
</dbReference>
<accession>A0A6A6JN33</accession>
<dbReference type="InterPro" id="IPR009091">
    <property type="entry name" value="RCC1/BLIP-II"/>
</dbReference>
<proteinExistence type="predicted"/>
<sequence>MAPPMRKLYAFGFNLGEPGENALFPKVPWSSAVDEAIGRGDKGKDYIVDEPRLLACALHVEVLSCSWCDSLVAINATTSAQGSTFHYSGMGLSPSQSRYLISQPVLRSDSMRDVKVFADAMGRGIQGFLLNRISDVPLDSGFEPPSLADCTTLTVFIPLHEAKKSEDDYITVTLRPGLRIEHVAIGAEGRTTFTTAEPGPGLKGSSPHIHRYIRTVANPSQLLDWAKRHQIDASPDCVSTDSHKSCKEQCSPFPDPLATLISNHTTITLLTTTGQVYSFFPDPRFPRCLGRPCDPFHSPSDTPTPIPYLSETRIVKIATGGYMTAAISVDGEFFIWGQAGPGMEELAVLRGTEQYQEVEEQDEFVKLVHLAIDGHPARATHVAVGSGHVLVAAEADVQETGKVLRAVFAAGNAEYGQLGIGRKRKFVDNFVEVPDFRGCKVVDLAAAGWASWVLVEAEEELGRR</sequence>
<dbReference type="AlphaFoldDB" id="A0A6A6JN33"/>
<evidence type="ECO:0000313" key="4">
    <source>
        <dbReference type="Proteomes" id="UP000800097"/>
    </source>
</evidence>
<dbReference type="InterPro" id="IPR000408">
    <property type="entry name" value="Reg_chr_condens"/>
</dbReference>
<organism evidence="3 4">
    <name type="scientific">Westerdykella ornata</name>
    <dbReference type="NCBI Taxonomy" id="318751"/>
    <lineage>
        <taxon>Eukaryota</taxon>
        <taxon>Fungi</taxon>
        <taxon>Dikarya</taxon>
        <taxon>Ascomycota</taxon>
        <taxon>Pezizomycotina</taxon>
        <taxon>Dothideomycetes</taxon>
        <taxon>Pleosporomycetidae</taxon>
        <taxon>Pleosporales</taxon>
        <taxon>Sporormiaceae</taxon>
        <taxon>Westerdykella</taxon>
    </lineage>
</organism>
<dbReference type="OrthoDB" id="5370059at2759"/>
<dbReference type="InterPro" id="IPR051210">
    <property type="entry name" value="Ub_ligase/GEF_domain"/>
</dbReference>
<evidence type="ECO:0000256" key="2">
    <source>
        <dbReference type="PROSITE-ProRule" id="PRU00235"/>
    </source>
</evidence>
<evidence type="ECO:0000256" key="1">
    <source>
        <dbReference type="ARBA" id="ARBA00022737"/>
    </source>
</evidence>